<protein>
    <recommendedName>
        <fullName evidence="16">Sodium channel protein Nach</fullName>
    </recommendedName>
</protein>
<gene>
    <name evidence="14" type="primary">HaOG209032</name>
    <name evidence="14" type="ORF">B5X24_HaOG209032</name>
</gene>
<organism evidence="14 15">
    <name type="scientific">Helicoverpa armigera</name>
    <name type="common">Cotton bollworm</name>
    <name type="synonym">Heliothis armigera</name>
    <dbReference type="NCBI Taxonomy" id="29058"/>
    <lineage>
        <taxon>Eukaryota</taxon>
        <taxon>Metazoa</taxon>
        <taxon>Ecdysozoa</taxon>
        <taxon>Arthropoda</taxon>
        <taxon>Hexapoda</taxon>
        <taxon>Insecta</taxon>
        <taxon>Pterygota</taxon>
        <taxon>Neoptera</taxon>
        <taxon>Endopterygota</taxon>
        <taxon>Lepidoptera</taxon>
        <taxon>Glossata</taxon>
        <taxon>Ditrysia</taxon>
        <taxon>Noctuoidea</taxon>
        <taxon>Noctuidae</taxon>
        <taxon>Heliothinae</taxon>
        <taxon>Helicoverpa</taxon>
    </lineage>
</organism>
<keyword evidence="7" id="KW-0915">Sodium</keyword>
<comment type="similarity">
    <text evidence="2 12">Belongs to the amiloride-sensitive sodium channel (TC 1.A.6) family.</text>
</comment>
<evidence type="ECO:0000256" key="13">
    <source>
        <dbReference type="SAM" id="Phobius"/>
    </source>
</evidence>
<dbReference type="PANTHER" id="PTHR11690:SF237">
    <property type="entry name" value="PICKPOCKET 16-RELATED"/>
    <property type="match status" value="1"/>
</dbReference>
<evidence type="ECO:0000256" key="1">
    <source>
        <dbReference type="ARBA" id="ARBA00004141"/>
    </source>
</evidence>
<evidence type="ECO:0000256" key="6">
    <source>
        <dbReference type="ARBA" id="ARBA00022989"/>
    </source>
</evidence>
<evidence type="ECO:0000256" key="4">
    <source>
        <dbReference type="ARBA" id="ARBA00022461"/>
    </source>
</evidence>
<dbReference type="AlphaFoldDB" id="A0A2W1BIT4"/>
<dbReference type="InterPro" id="IPR001873">
    <property type="entry name" value="ENaC"/>
</dbReference>
<evidence type="ECO:0000256" key="7">
    <source>
        <dbReference type="ARBA" id="ARBA00023053"/>
    </source>
</evidence>
<evidence type="ECO:0000313" key="15">
    <source>
        <dbReference type="Proteomes" id="UP000249218"/>
    </source>
</evidence>
<keyword evidence="11 12" id="KW-0407">Ion channel</keyword>
<evidence type="ECO:0008006" key="16">
    <source>
        <dbReference type="Google" id="ProtNLM"/>
    </source>
</evidence>
<proteinExistence type="inferred from homology"/>
<keyword evidence="4 12" id="KW-0894">Sodium channel</keyword>
<dbReference type="EMBL" id="KZ150095">
    <property type="protein sequence ID" value="PZC73615.1"/>
    <property type="molecule type" value="Genomic_DNA"/>
</dbReference>
<keyword evidence="15" id="KW-1185">Reference proteome</keyword>
<reference evidence="14 15" key="1">
    <citation type="journal article" date="2017" name="BMC Biol.">
        <title>Genomic innovations, transcriptional plasticity and gene loss underlying the evolution and divergence of two highly polyphagous and invasive Helicoverpa pest species.</title>
        <authorList>
            <person name="Pearce S.L."/>
            <person name="Clarke D.F."/>
            <person name="East P.D."/>
            <person name="Elfekih S."/>
            <person name="Gordon K.H."/>
            <person name="Jermiin L.S."/>
            <person name="McGaughran A."/>
            <person name="Oakeshott J.G."/>
            <person name="Papanikolaou A."/>
            <person name="Perera O.P."/>
            <person name="Rane R.V."/>
            <person name="Richards S."/>
            <person name="Tay W.T."/>
            <person name="Walsh T.K."/>
            <person name="Anderson A."/>
            <person name="Anderson C.J."/>
            <person name="Asgari S."/>
            <person name="Board P.G."/>
            <person name="Bretschneider A."/>
            <person name="Campbell P.M."/>
            <person name="Chertemps T."/>
            <person name="Christeller J.T."/>
            <person name="Coppin C.W."/>
            <person name="Downes S.J."/>
            <person name="Duan G."/>
            <person name="Farnsworth C.A."/>
            <person name="Good R.T."/>
            <person name="Han L.B."/>
            <person name="Han Y.C."/>
            <person name="Hatje K."/>
            <person name="Horne I."/>
            <person name="Huang Y.P."/>
            <person name="Hughes D.S."/>
            <person name="Jacquin-Joly E."/>
            <person name="James W."/>
            <person name="Jhangiani S."/>
            <person name="Kollmar M."/>
            <person name="Kuwar S.S."/>
            <person name="Li S."/>
            <person name="Liu N.Y."/>
            <person name="Maibeche M.T."/>
            <person name="Miller J.R."/>
            <person name="Montagne N."/>
            <person name="Perry T."/>
            <person name="Qu J."/>
            <person name="Song S.V."/>
            <person name="Sutton G.G."/>
            <person name="Vogel H."/>
            <person name="Walenz B.P."/>
            <person name="Xu W."/>
            <person name="Zhang H.J."/>
            <person name="Zou Z."/>
            <person name="Batterham P."/>
            <person name="Edwards O.R."/>
            <person name="Feyereisen R."/>
            <person name="Gibbs R.A."/>
            <person name="Heckel D.G."/>
            <person name="McGrath A."/>
            <person name="Robin C."/>
            <person name="Scherer S.E."/>
            <person name="Worley K.C."/>
            <person name="Wu Y.D."/>
        </authorList>
    </citation>
    <scope>NUCLEOTIDE SEQUENCE [LARGE SCALE GENOMIC DNA]</scope>
    <source>
        <strain evidence="14">Harm_GR_Male_#8</strain>
        <tissue evidence="14">Whole organism</tissue>
    </source>
</reference>
<dbReference type="OrthoDB" id="6502088at2759"/>
<dbReference type="PANTHER" id="PTHR11690">
    <property type="entry name" value="AMILORIDE-SENSITIVE SODIUM CHANNEL-RELATED"/>
    <property type="match status" value="1"/>
</dbReference>
<evidence type="ECO:0000256" key="3">
    <source>
        <dbReference type="ARBA" id="ARBA00022448"/>
    </source>
</evidence>
<keyword evidence="10 12" id="KW-0739">Sodium transport</keyword>
<keyword evidence="9 13" id="KW-0472">Membrane</keyword>
<name>A0A2W1BIT4_HELAM</name>
<dbReference type="Gene3D" id="2.60.470.10">
    <property type="entry name" value="Acid-sensing ion channels like domains"/>
    <property type="match status" value="1"/>
</dbReference>
<accession>A0A2W1BIT4</accession>
<comment type="subcellular location">
    <subcellularLocation>
        <location evidence="1">Membrane</location>
        <topology evidence="1">Multi-pass membrane protein</topology>
    </subcellularLocation>
</comment>
<dbReference type="Proteomes" id="UP000249218">
    <property type="component" value="Unassembled WGS sequence"/>
</dbReference>
<evidence type="ECO:0000256" key="12">
    <source>
        <dbReference type="RuleBase" id="RU000679"/>
    </source>
</evidence>
<evidence type="ECO:0000256" key="2">
    <source>
        <dbReference type="ARBA" id="ARBA00007193"/>
    </source>
</evidence>
<feature type="transmembrane region" description="Helical" evidence="13">
    <location>
        <begin position="30"/>
        <end position="55"/>
    </location>
</feature>
<keyword evidence="8 12" id="KW-0406">Ion transport</keyword>
<evidence type="ECO:0000256" key="5">
    <source>
        <dbReference type="ARBA" id="ARBA00022692"/>
    </source>
</evidence>
<evidence type="ECO:0000313" key="14">
    <source>
        <dbReference type="EMBL" id="PZC73615.1"/>
    </source>
</evidence>
<keyword evidence="3 12" id="KW-0813">Transport</keyword>
<evidence type="ECO:0000256" key="11">
    <source>
        <dbReference type="ARBA" id="ARBA00023303"/>
    </source>
</evidence>
<keyword evidence="6 13" id="KW-1133">Transmembrane helix</keyword>
<dbReference type="GO" id="GO:0005886">
    <property type="term" value="C:plasma membrane"/>
    <property type="evidence" value="ECO:0007669"/>
    <property type="project" value="TreeGrafter"/>
</dbReference>
<sequence>MLEDFWRALRAYCLQSTVVGLKYFYLYPDIISRCFWLGNLLVALGMSYTLATLLYKRFEEMPTRVTIESQFEPVVNLPYPAITIYIKGDGNLTIDLEATMPLLLGFHEIVNNPDLTVLKHLEELFEANRYTIPEVMGTLPQSCDRFLKRCFLEGVLYANCADLFQPILTGHGYCCAFNSLYMFNGKRNIAKHNFENRTVKHAGVTHALVAVTDYEVDDAVPGTLLNAGAIRVMYTDWTEFPSDDETAIVDTRGESYHFLSATYTYCSDEVQSLPVWSRKCYFEDERFLPFFRNYHNSNCDHMCYVVAVKRACGCFPEFLPNVRADDVCKITKIPCIIQVKREFVDTFKVT</sequence>
<evidence type="ECO:0000256" key="8">
    <source>
        <dbReference type="ARBA" id="ARBA00023065"/>
    </source>
</evidence>
<evidence type="ECO:0000256" key="9">
    <source>
        <dbReference type="ARBA" id="ARBA00023136"/>
    </source>
</evidence>
<evidence type="ECO:0000256" key="10">
    <source>
        <dbReference type="ARBA" id="ARBA00023201"/>
    </source>
</evidence>
<keyword evidence="5 12" id="KW-0812">Transmembrane</keyword>
<dbReference type="Pfam" id="PF00858">
    <property type="entry name" value="ASC"/>
    <property type="match status" value="2"/>
</dbReference>
<dbReference type="GO" id="GO:0015280">
    <property type="term" value="F:ligand-gated sodium channel activity"/>
    <property type="evidence" value="ECO:0007669"/>
    <property type="project" value="TreeGrafter"/>
</dbReference>